<evidence type="ECO:0000256" key="10">
    <source>
        <dbReference type="PROSITE-ProRule" id="PRU00339"/>
    </source>
</evidence>
<dbReference type="KEGG" id="vcr:VC395_0063"/>
<evidence type="ECO:0000256" key="3">
    <source>
        <dbReference type="ARBA" id="ARBA00004744"/>
    </source>
</evidence>
<dbReference type="RefSeq" id="WP_000620221.1">
    <property type="nucleotide sequence ID" value="NC_009457.1"/>
</dbReference>
<evidence type="ECO:0000313" key="14">
    <source>
        <dbReference type="Proteomes" id="UP000000249"/>
    </source>
</evidence>
<feature type="repeat" description="TPR" evidence="10">
    <location>
        <begin position="327"/>
        <end position="360"/>
    </location>
</feature>
<evidence type="ECO:0000256" key="1">
    <source>
        <dbReference type="ARBA" id="ARBA00002962"/>
    </source>
</evidence>
<evidence type="ECO:0000256" key="9">
    <source>
        <dbReference type="ARBA" id="ARBA00023244"/>
    </source>
</evidence>
<evidence type="ECO:0000256" key="7">
    <source>
        <dbReference type="ARBA" id="ARBA00022989"/>
    </source>
</evidence>
<sequence length="398" mass="44970">MIRLIFLFVVLGLGLFVGTQYAGQQGYVLISIANRTIEMSVTTLVIFIIGALAALFALEFLVKKILYTSFHTWNWFSVRKQRRSRRYTNEGIIKLLEGDWTQAEKKVTRWANHHDMPLLCYLVASEAANGMGDRAKRDRYLALAAQQNNSTLAVELTRAKQQLGDGDNQAALETLTQLQRNHPHNTVVLNLLKQCYQALGEWQPLLALLPKLVKAKRLSNEEAQQLEITAQRGILQDIASPKGSEGLMQHWAQLSRKLKAEPELLMCFITQLIQRKADYEAFSMIKESLKKQATPELYALLPELNISDRHPLIALLQEALRRDGNNAEAHSALGQLYLREKHWADAQKHLEKALSLRSSVSDYAYLADALEKQNFTRAAHDVSRKALSLLESPSAQSS</sequence>
<feature type="domain" description="HemY N-terminal" evidence="12">
    <location>
        <begin position="26"/>
        <end position="132"/>
    </location>
</feature>
<evidence type="ECO:0000259" key="12">
    <source>
        <dbReference type="Pfam" id="PF07219"/>
    </source>
</evidence>
<organism evidence="13 14">
    <name type="scientific">Vibrio cholerae serotype O1 (strain ATCC 39541 / Classical Ogawa 395 / O395)</name>
    <dbReference type="NCBI Taxonomy" id="345073"/>
    <lineage>
        <taxon>Bacteria</taxon>
        <taxon>Pseudomonadati</taxon>
        <taxon>Pseudomonadota</taxon>
        <taxon>Gammaproteobacteria</taxon>
        <taxon>Vibrionales</taxon>
        <taxon>Vibrionaceae</taxon>
        <taxon>Vibrio</taxon>
    </lineage>
</organism>
<dbReference type="InterPro" id="IPR011990">
    <property type="entry name" value="TPR-like_helical_dom_sf"/>
</dbReference>
<evidence type="ECO:0000256" key="8">
    <source>
        <dbReference type="ARBA" id="ARBA00023136"/>
    </source>
</evidence>
<evidence type="ECO:0000256" key="4">
    <source>
        <dbReference type="ARBA" id="ARBA00022475"/>
    </source>
</evidence>
<comment type="function">
    <text evidence="1">Involved in a late step of protoheme IX synthesis.</text>
</comment>
<dbReference type="NCBIfam" id="TIGR00540">
    <property type="entry name" value="TPR_hemY_coli"/>
    <property type="match status" value="1"/>
</dbReference>
<keyword evidence="10" id="KW-0802">TPR repeat</keyword>
<dbReference type="InterPro" id="IPR005254">
    <property type="entry name" value="Heme_biosyn_assoc_TPR_pro"/>
</dbReference>
<evidence type="ECO:0000256" key="2">
    <source>
        <dbReference type="ARBA" id="ARBA00004429"/>
    </source>
</evidence>
<dbReference type="UniPathway" id="UPA00252"/>
<dbReference type="GO" id="GO:0006779">
    <property type="term" value="P:porphyrin-containing compound biosynthetic process"/>
    <property type="evidence" value="ECO:0007669"/>
    <property type="project" value="UniProtKB-KW"/>
</dbReference>
<evidence type="ECO:0000256" key="5">
    <source>
        <dbReference type="ARBA" id="ARBA00022519"/>
    </source>
</evidence>
<dbReference type="eggNOG" id="COG3071">
    <property type="taxonomic scope" value="Bacteria"/>
</dbReference>
<evidence type="ECO:0000256" key="11">
    <source>
        <dbReference type="SAM" id="Phobius"/>
    </source>
</evidence>
<keyword evidence="6 11" id="KW-0812">Transmembrane</keyword>
<reference evidence="13 14" key="1">
    <citation type="submission" date="2007-03" db="EMBL/GenBank/DDBJ databases">
        <authorList>
            <person name="Heidelberg J."/>
        </authorList>
    </citation>
    <scope>NUCLEOTIDE SEQUENCE [LARGE SCALE GENOMIC DNA]</scope>
    <source>
        <strain evidence="14">ATCC 39541 / Classical Ogawa 395 / O395</strain>
    </source>
</reference>
<dbReference type="Gene3D" id="1.25.40.10">
    <property type="entry name" value="Tetratricopeptide repeat domain"/>
    <property type="match status" value="2"/>
</dbReference>
<dbReference type="KEGG" id="vco:VC0395_A2401"/>
<evidence type="ECO:0000256" key="6">
    <source>
        <dbReference type="ARBA" id="ARBA00022692"/>
    </source>
</evidence>
<evidence type="ECO:0000313" key="13">
    <source>
        <dbReference type="EMBL" id="ABQ19585.1"/>
    </source>
</evidence>
<comment type="subcellular location">
    <subcellularLocation>
        <location evidence="2">Cell inner membrane</location>
        <topology evidence="2">Multi-pass membrane protein</topology>
    </subcellularLocation>
</comment>
<dbReference type="EMBL" id="CP000627">
    <property type="protein sequence ID" value="ABQ19585.1"/>
    <property type="molecule type" value="Genomic_DNA"/>
</dbReference>
<dbReference type="InterPro" id="IPR019734">
    <property type="entry name" value="TPR_rpt"/>
</dbReference>
<protein>
    <submittedName>
        <fullName evidence="13">HemY protein</fullName>
    </submittedName>
</protein>
<keyword evidence="8 11" id="KW-0472">Membrane</keyword>
<dbReference type="PROSITE" id="PS50005">
    <property type="entry name" value="TPR"/>
    <property type="match status" value="1"/>
</dbReference>
<proteinExistence type="predicted"/>
<keyword evidence="7 11" id="KW-1133">Transmembrane helix</keyword>
<dbReference type="OrthoDB" id="7067577at2"/>
<keyword evidence="4" id="KW-1003">Cell membrane</keyword>
<keyword evidence="5" id="KW-0997">Cell inner membrane</keyword>
<dbReference type="Proteomes" id="UP000000249">
    <property type="component" value="Chromosome 1"/>
</dbReference>
<feature type="transmembrane region" description="Helical" evidence="11">
    <location>
        <begin position="41"/>
        <end position="62"/>
    </location>
</feature>
<dbReference type="SUPFAM" id="SSF48452">
    <property type="entry name" value="TPR-like"/>
    <property type="match status" value="2"/>
</dbReference>
<comment type="pathway">
    <text evidence="3">Porphyrin-containing compound metabolism; protoheme biosynthesis.</text>
</comment>
<dbReference type="GO" id="GO:0005886">
    <property type="term" value="C:plasma membrane"/>
    <property type="evidence" value="ECO:0007669"/>
    <property type="project" value="UniProtKB-SubCell"/>
</dbReference>
<dbReference type="Pfam" id="PF07219">
    <property type="entry name" value="HemY_N"/>
    <property type="match status" value="1"/>
</dbReference>
<dbReference type="PATRIC" id="fig|345073.21.peg.60"/>
<gene>
    <name evidence="13" type="primary">hemY</name>
    <name evidence="13" type="ordered locus">VC0395_A2401</name>
</gene>
<dbReference type="GO" id="GO:0042168">
    <property type="term" value="P:heme metabolic process"/>
    <property type="evidence" value="ECO:0007669"/>
    <property type="project" value="InterPro"/>
</dbReference>
<dbReference type="InterPro" id="IPR010817">
    <property type="entry name" value="HemY_N"/>
</dbReference>
<keyword evidence="9" id="KW-0627">Porphyrin biosynthesis</keyword>
<dbReference type="AlphaFoldDB" id="A0A0H3AH42"/>
<accession>A0A0H3AH42</accession>
<name>A0A0H3AH42_VIBC3</name>